<dbReference type="AlphaFoldDB" id="A0A3A8P8Q1"/>
<reference evidence="2" key="1">
    <citation type="submission" date="2018-09" db="EMBL/GenBank/DDBJ databases">
        <authorList>
            <person name="Livingstone P.G."/>
            <person name="Whitworth D.E."/>
        </authorList>
    </citation>
    <scope>NUCLEOTIDE SEQUENCE [LARGE SCALE GENOMIC DNA]</scope>
    <source>
        <strain evidence="2">AB050A</strain>
    </source>
</reference>
<sequence>MALLAGCGTDPFESSPEAVASVAQVLDTRLTCNVPFNDAPPATLNAGLIASQVTSVVGLSDTMGGIGVKLELVNNQYPTQYVNVVESRSAAGAGWQTSYIVGDWPGGVNPIVFNQAAGNSLGGQWGYTNSYAATASAIHALDWNPLVSDHLMGALPPITFSPCSGTGYVFDDGQAHITGTLLGTSAGSVIQWTHAYSLRARMAQTWPWVRAEQALYLQKSVAAMGDLRIYLKKGSTVHGPIRPVNRFTIPDADCNPNYPGSGCNAFGYNYAILVWNIFGTDVGILIRNLEAGISLNMEETTYCQDATDLTCGNINFHVWSDLQSQNISAGMVRTVSQDYVIGTLPQLAAMGYTIY</sequence>
<dbReference type="Proteomes" id="UP000267003">
    <property type="component" value="Unassembled WGS sequence"/>
</dbReference>
<keyword evidence="2" id="KW-1185">Reference proteome</keyword>
<dbReference type="EMBL" id="RAWK01000465">
    <property type="protein sequence ID" value="RKH51740.1"/>
    <property type="molecule type" value="Genomic_DNA"/>
</dbReference>
<gene>
    <name evidence="1" type="ORF">D7W81_40325</name>
</gene>
<proteinExistence type="predicted"/>
<evidence type="ECO:0000313" key="2">
    <source>
        <dbReference type="Proteomes" id="UP000267003"/>
    </source>
</evidence>
<comment type="caution">
    <text evidence="1">The sequence shown here is derived from an EMBL/GenBank/DDBJ whole genome shotgun (WGS) entry which is preliminary data.</text>
</comment>
<organism evidence="1 2">
    <name type="scientific">Corallococcus aberystwythensis</name>
    <dbReference type="NCBI Taxonomy" id="2316722"/>
    <lineage>
        <taxon>Bacteria</taxon>
        <taxon>Pseudomonadati</taxon>
        <taxon>Myxococcota</taxon>
        <taxon>Myxococcia</taxon>
        <taxon>Myxococcales</taxon>
        <taxon>Cystobacterineae</taxon>
        <taxon>Myxococcaceae</taxon>
        <taxon>Corallococcus</taxon>
    </lineage>
</organism>
<evidence type="ECO:0000313" key="1">
    <source>
        <dbReference type="EMBL" id="RKH51740.1"/>
    </source>
</evidence>
<name>A0A3A8P8Q1_9BACT</name>
<accession>A0A3A8P8Q1</accession>
<protein>
    <submittedName>
        <fullName evidence="1">Uncharacterized protein</fullName>
    </submittedName>
</protein>